<dbReference type="Pfam" id="PF08376">
    <property type="entry name" value="NIT"/>
    <property type="match status" value="1"/>
</dbReference>
<feature type="transmembrane region" description="Helical" evidence="2">
    <location>
        <begin position="55"/>
        <end position="74"/>
    </location>
</feature>
<protein>
    <recommendedName>
        <fullName evidence="3">Nitrate/nitrite sensing protein domain-containing protein</fullName>
    </recommendedName>
</protein>
<sequence length="392" mass="43737">MVKANIDEDLRSGSRTAPTSHTSSKTSFSSERREMKAAVSDAISHRIGKDFIRNLLLLAIPLVALSIISVITIYRTIQMSTTAEETLFLVGENFRTGHLVSSLQRESGISGFLISKRKHINIDDALKLGQARNTTNNAFAEGRGLKFDGFTVNNTLITTISELYQLLLLHRENEDKGHVSGVEVIKFYTSVTAALRRSSLQRSTMANSGAVWPLLVAQDNLLRVVDFYGITRSLGLLYFASCKLSPENLAWFLRVQGRGDFILDGAELYYEDFHQTYGYYLDLYDASEELMDEGIDFILQNENACETLGFEETSRQTLYWFDNMTNVIQAVLSTREVIAEEISIRGSTQSSVAKWTTVLCIGGLVVTLGICIACGAWFARESYKSLVQIGKH</sequence>
<feature type="region of interest" description="Disordered" evidence="1">
    <location>
        <begin position="1"/>
        <end position="31"/>
    </location>
</feature>
<dbReference type="AlphaFoldDB" id="A0A9Q0YKI2"/>
<keyword evidence="2" id="KW-0812">Transmembrane</keyword>
<organism evidence="4 5">
    <name type="scientific">Holothuria leucospilota</name>
    <name type="common">Black long sea cucumber</name>
    <name type="synonym">Mertensiothuria leucospilota</name>
    <dbReference type="NCBI Taxonomy" id="206669"/>
    <lineage>
        <taxon>Eukaryota</taxon>
        <taxon>Metazoa</taxon>
        <taxon>Echinodermata</taxon>
        <taxon>Eleutherozoa</taxon>
        <taxon>Echinozoa</taxon>
        <taxon>Holothuroidea</taxon>
        <taxon>Aspidochirotacea</taxon>
        <taxon>Aspidochirotida</taxon>
        <taxon>Holothuriidae</taxon>
        <taxon>Holothuria</taxon>
    </lineage>
</organism>
<proteinExistence type="predicted"/>
<name>A0A9Q0YKI2_HOLLE</name>
<dbReference type="InterPro" id="IPR013587">
    <property type="entry name" value="Nitrate/nitrite_sensing"/>
</dbReference>
<evidence type="ECO:0000256" key="2">
    <source>
        <dbReference type="SAM" id="Phobius"/>
    </source>
</evidence>
<feature type="compositionally biased region" description="Low complexity" evidence="1">
    <location>
        <begin position="19"/>
        <end position="29"/>
    </location>
</feature>
<feature type="compositionally biased region" description="Basic and acidic residues" evidence="1">
    <location>
        <begin position="1"/>
        <end position="12"/>
    </location>
</feature>
<feature type="transmembrane region" description="Helical" evidence="2">
    <location>
        <begin position="355"/>
        <end position="379"/>
    </location>
</feature>
<feature type="domain" description="Nitrate/nitrite sensing protein" evidence="3">
    <location>
        <begin position="99"/>
        <end position="340"/>
    </location>
</feature>
<keyword evidence="5" id="KW-1185">Reference proteome</keyword>
<keyword evidence="2" id="KW-0472">Membrane</keyword>
<keyword evidence="2" id="KW-1133">Transmembrane helix</keyword>
<dbReference type="Proteomes" id="UP001152320">
    <property type="component" value="Chromosome 21"/>
</dbReference>
<reference evidence="4" key="1">
    <citation type="submission" date="2021-10" db="EMBL/GenBank/DDBJ databases">
        <title>Tropical sea cucumber genome reveals ecological adaptation and Cuvierian tubules defense mechanism.</title>
        <authorList>
            <person name="Chen T."/>
        </authorList>
    </citation>
    <scope>NUCLEOTIDE SEQUENCE</scope>
    <source>
        <strain evidence="4">Nanhai2018</strain>
        <tissue evidence="4">Muscle</tissue>
    </source>
</reference>
<evidence type="ECO:0000313" key="4">
    <source>
        <dbReference type="EMBL" id="KAJ8021882.1"/>
    </source>
</evidence>
<evidence type="ECO:0000256" key="1">
    <source>
        <dbReference type="SAM" id="MobiDB-lite"/>
    </source>
</evidence>
<dbReference type="EMBL" id="JAIZAY010000021">
    <property type="protein sequence ID" value="KAJ8021882.1"/>
    <property type="molecule type" value="Genomic_DNA"/>
</dbReference>
<gene>
    <name evidence="4" type="ORF">HOLleu_39205</name>
</gene>
<evidence type="ECO:0000313" key="5">
    <source>
        <dbReference type="Proteomes" id="UP001152320"/>
    </source>
</evidence>
<comment type="caution">
    <text evidence="4">The sequence shown here is derived from an EMBL/GenBank/DDBJ whole genome shotgun (WGS) entry which is preliminary data.</text>
</comment>
<dbReference type="OrthoDB" id="60033at2759"/>
<evidence type="ECO:0000259" key="3">
    <source>
        <dbReference type="Pfam" id="PF08376"/>
    </source>
</evidence>
<accession>A0A9Q0YKI2</accession>